<feature type="signal peptide" evidence="1">
    <location>
        <begin position="1"/>
        <end position="23"/>
    </location>
</feature>
<dbReference type="AlphaFoldDB" id="A0A163DL69"/>
<dbReference type="OrthoDB" id="8588466at2"/>
<dbReference type="Proteomes" id="UP000076625">
    <property type="component" value="Unassembled WGS sequence"/>
</dbReference>
<evidence type="ECO:0008006" key="4">
    <source>
        <dbReference type="Google" id="ProtNLM"/>
    </source>
</evidence>
<dbReference type="EMBL" id="LQQU01000004">
    <property type="protein sequence ID" value="KZE34897.1"/>
    <property type="molecule type" value="Genomic_DNA"/>
</dbReference>
<evidence type="ECO:0000313" key="2">
    <source>
        <dbReference type="EMBL" id="KZE34897.1"/>
    </source>
</evidence>
<evidence type="ECO:0000256" key="1">
    <source>
        <dbReference type="SAM" id="SignalP"/>
    </source>
</evidence>
<name>A0A163DL69_9NEIS</name>
<keyword evidence="1" id="KW-0732">Signal</keyword>
<feature type="chain" id="PRO_5007842325" description="PsbP C-terminal domain-containing protein" evidence="1">
    <location>
        <begin position="24"/>
        <end position="181"/>
    </location>
</feature>
<protein>
    <recommendedName>
        <fullName evidence="4">PsbP C-terminal domain-containing protein</fullName>
    </recommendedName>
</protein>
<dbReference type="STRING" id="1452487.AVW16_05290"/>
<proteinExistence type="predicted"/>
<gene>
    <name evidence="2" type="ORF">AVW16_05290</name>
</gene>
<comment type="caution">
    <text evidence="2">The sequence shown here is derived from an EMBL/GenBank/DDBJ whole genome shotgun (WGS) entry which is preliminary data.</text>
</comment>
<dbReference type="RefSeq" id="WP_066609681.1">
    <property type="nucleotide sequence ID" value="NZ_LQQU01000004.1"/>
</dbReference>
<reference evidence="3" key="1">
    <citation type="submission" date="2016-01" db="EMBL/GenBank/DDBJ databases">
        <title>Draft genome of Chromobacterium sp. F49.</title>
        <authorList>
            <person name="Hong K.W."/>
        </authorList>
    </citation>
    <scope>NUCLEOTIDE SEQUENCE [LARGE SCALE GENOMIC DNA]</scope>
    <source>
        <strain evidence="3">CN10</strain>
    </source>
</reference>
<sequence>MPTFLSRILILALGLTLAGPTLAAVYRDPQGALRFELPDGWRVRAYRQDGARQWRVVPPKADQRERAAIEVLVKIRPLAPGESLDRLARRLKKADGDREPARSLQYNRAEERLFADVREARLVSGGLWIVRREYRLYQRVGRKTMIEARCSANAAEFAPVRRALLTLCASVRPLPAPRGGR</sequence>
<evidence type="ECO:0000313" key="3">
    <source>
        <dbReference type="Proteomes" id="UP000076625"/>
    </source>
</evidence>
<keyword evidence="3" id="KW-1185">Reference proteome</keyword>
<organism evidence="2 3">
    <name type="scientific">Crenobacter luteus</name>
    <dbReference type="NCBI Taxonomy" id="1452487"/>
    <lineage>
        <taxon>Bacteria</taxon>
        <taxon>Pseudomonadati</taxon>
        <taxon>Pseudomonadota</taxon>
        <taxon>Betaproteobacteria</taxon>
        <taxon>Neisseriales</taxon>
        <taxon>Neisseriaceae</taxon>
        <taxon>Crenobacter</taxon>
    </lineage>
</organism>
<accession>A0A163DL69</accession>